<keyword evidence="1" id="KW-0812">Transmembrane</keyword>
<dbReference type="AlphaFoldDB" id="A0A2N9H6F5"/>
<feature type="domain" description="Reverse transcriptase Ty1/copia-type" evidence="2">
    <location>
        <begin position="105"/>
        <end position="181"/>
    </location>
</feature>
<keyword evidence="1" id="KW-0472">Membrane</keyword>
<evidence type="ECO:0000259" key="2">
    <source>
        <dbReference type="Pfam" id="PF07727"/>
    </source>
</evidence>
<dbReference type="SUPFAM" id="SSF56672">
    <property type="entry name" value="DNA/RNA polymerases"/>
    <property type="match status" value="1"/>
</dbReference>
<dbReference type="CDD" id="cd09272">
    <property type="entry name" value="RNase_HI_RT_Ty1"/>
    <property type="match status" value="1"/>
</dbReference>
<evidence type="ECO:0000256" key="1">
    <source>
        <dbReference type="SAM" id="Phobius"/>
    </source>
</evidence>
<organism evidence="3">
    <name type="scientific">Fagus sylvatica</name>
    <name type="common">Beechnut</name>
    <dbReference type="NCBI Taxonomy" id="28930"/>
    <lineage>
        <taxon>Eukaryota</taxon>
        <taxon>Viridiplantae</taxon>
        <taxon>Streptophyta</taxon>
        <taxon>Embryophyta</taxon>
        <taxon>Tracheophyta</taxon>
        <taxon>Spermatophyta</taxon>
        <taxon>Magnoliopsida</taxon>
        <taxon>eudicotyledons</taxon>
        <taxon>Gunneridae</taxon>
        <taxon>Pentapetalae</taxon>
        <taxon>rosids</taxon>
        <taxon>fabids</taxon>
        <taxon>Fagales</taxon>
        <taxon>Fagaceae</taxon>
        <taxon>Fagus</taxon>
    </lineage>
</organism>
<evidence type="ECO:0000313" key="3">
    <source>
        <dbReference type="EMBL" id="SPD07662.1"/>
    </source>
</evidence>
<dbReference type="PANTHER" id="PTHR11439:SF461">
    <property type="entry name" value="OS10G0432200 PROTEIN"/>
    <property type="match status" value="1"/>
</dbReference>
<dbReference type="EMBL" id="OIVN01002946">
    <property type="protein sequence ID" value="SPD07662.1"/>
    <property type="molecule type" value="Genomic_DNA"/>
</dbReference>
<dbReference type="Pfam" id="PF07727">
    <property type="entry name" value="RVT_2"/>
    <property type="match status" value="2"/>
</dbReference>
<reference evidence="3" key="1">
    <citation type="submission" date="2018-02" db="EMBL/GenBank/DDBJ databases">
        <authorList>
            <person name="Cohen D.B."/>
            <person name="Kent A.D."/>
        </authorList>
    </citation>
    <scope>NUCLEOTIDE SEQUENCE</scope>
</reference>
<dbReference type="InterPro" id="IPR013103">
    <property type="entry name" value="RVT_2"/>
</dbReference>
<feature type="transmembrane region" description="Helical" evidence="1">
    <location>
        <begin position="7"/>
        <end position="29"/>
    </location>
</feature>
<dbReference type="PANTHER" id="PTHR11439">
    <property type="entry name" value="GAG-POL-RELATED RETROTRANSPOSON"/>
    <property type="match status" value="1"/>
</dbReference>
<feature type="domain" description="Reverse transcriptase Ty1/copia-type" evidence="2">
    <location>
        <begin position="183"/>
        <end position="279"/>
    </location>
</feature>
<sequence>MSLFGNIFHFTCYLVFGILPIPLESFAFLDPFLDSSVKSLDLVVSSPEYPPIVLEYHEPSQPTEEVFPTEDDVPCPNIEAPFNDPSPLIQNFVDQHGLAALEQTHTWDIVNLPPRKSLVGCKWVYKVKTKSAGTVERYKARLVAKGFTQDYGIDYEETFAPVACMTSVRTLIAVASIRGWQSSQDSALFIHQSSQGLVLLLLYVDDMIITGSDTIGIHDIKTHLGTCFEMKDLGPLHYFLGIGVNYSSSGYTLSQVKHASDLISRAGLTDNKAVDTPLELNVKSRSTDGELVSDPTLYRQLVRVHFIAILQILRYVRGTMRQGLLMSFSSKLELNAYSNSNWAGDVTDRQSTTGFCILLGDSLISWKSKKQIVVPCFLAEVEYRALADTTSEIIWLRRLLEDMGVTIPSPTPLHCDSKSTIQIAHNDVFHECTKHIEIDCHFIRHWLRDGVIVPPFIPS</sequence>
<name>A0A2N9H6F5_FAGSY</name>
<accession>A0A2N9H6F5</accession>
<protein>
    <recommendedName>
        <fullName evidence="2">Reverse transcriptase Ty1/copia-type domain-containing protein</fullName>
    </recommendedName>
</protein>
<proteinExistence type="predicted"/>
<keyword evidence="1" id="KW-1133">Transmembrane helix</keyword>
<gene>
    <name evidence="3" type="ORF">FSB_LOCUS35544</name>
</gene>
<dbReference type="InterPro" id="IPR043502">
    <property type="entry name" value="DNA/RNA_pol_sf"/>
</dbReference>